<evidence type="ECO:0000313" key="1">
    <source>
        <dbReference type="EMBL" id="OWR02137.1"/>
    </source>
</evidence>
<dbReference type="SUPFAM" id="SSF50494">
    <property type="entry name" value="Trypsin-like serine proteases"/>
    <property type="match status" value="1"/>
</dbReference>
<dbReference type="Gene3D" id="2.40.10.10">
    <property type="entry name" value="Trypsin-like serine proteases"/>
    <property type="match status" value="2"/>
</dbReference>
<dbReference type="InterPro" id="IPR009003">
    <property type="entry name" value="Peptidase_S1_PA"/>
</dbReference>
<name>A0A254N6Y0_9BURK</name>
<comment type="caution">
    <text evidence="1">The sequence shown here is derived from an EMBL/GenBank/DDBJ whole genome shotgun (WGS) entry which is preliminary data.</text>
</comment>
<dbReference type="PANTHER" id="PTHR43019">
    <property type="entry name" value="SERINE ENDOPROTEASE DEGS"/>
    <property type="match status" value="1"/>
</dbReference>
<dbReference type="PROSITE" id="PS51318">
    <property type="entry name" value="TAT"/>
    <property type="match status" value="1"/>
</dbReference>
<proteinExistence type="predicted"/>
<keyword evidence="1" id="KW-0378">Hydrolase</keyword>
<reference evidence="1 2" key="1">
    <citation type="journal article" date="2007" name="Int. J. Syst. Evol. Microbiol.">
        <title>Description of Pelomonas aquatica sp. nov. and Pelomonas puraquae sp. nov., isolated from industrial and haemodialysis water.</title>
        <authorList>
            <person name="Gomila M."/>
            <person name="Bowien B."/>
            <person name="Falsen E."/>
            <person name="Moore E.R."/>
            <person name="Lalucat J."/>
        </authorList>
    </citation>
    <scope>NUCLEOTIDE SEQUENCE [LARGE SCALE GENOMIC DNA]</scope>
    <source>
        <strain evidence="1 2">CCUG 52769</strain>
    </source>
</reference>
<dbReference type="RefSeq" id="WP_088485113.1">
    <property type="nucleotide sequence ID" value="NZ_NISI01000010.1"/>
</dbReference>
<dbReference type="InterPro" id="IPR006311">
    <property type="entry name" value="TAT_signal"/>
</dbReference>
<dbReference type="EMBL" id="NISI01000010">
    <property type="protein sequence ID" value="OWR02137.1"/>
    <property type="molecule type" value="Genomic_DNA"/>
</dbReference>
<accession>A0A254N6Y0</accession>
<sequence length="269" mass="27836">MPAFPDSRPGLLSRRHLLLGAAALAAMGSGRPASAGSLPELITRAKRSVVVVGSYGLMDNPRFGFRAAGFAVGDGLQVLTSAHVVPSDTPERIDRSIAVQVWQGDDQWQLRSARLLGRDLRNDLALLQIDGPALPALSLAEQDAPEGTSIALMGFPIGSALGYTLTTHRGIVSAWTSIASPAQSPSGLSARAVRQLRDGAFKVMQLDAIAYPGNSGGPVFDIDSGTVVGVLQGGIVKSTKEAALSAPTGITYAVPASAAAALLAEYVKR</sequence>
<dbReference type="OrthoDB" id="212300at2"/>
<evidence type="ECO:0000313" key="2">
    <source>
        <dbReference type="Proteomes" id="UP000197446"/>
    </source>
</evidence>
<dbReference type="AlphaFoldDB" id="A0A254N6Y0"/>
<keyword evidence="1" id="KW-0645">Protease</keyword>
<dbReference type="InterPro" id="IPR043504">
    <property type="entry name" value="Peptidase_S1_PA_chymotrypsin"/>
</dbReference>
<protein>
    <submittedName>
        <fullName evidence="1">Serine protease</fullName>
    </submittedName>
</protein>
<dbReference type="GO" id="GO:0006508">
    <property type="term" value="P:proteolysis"/>
    <property type="evidence" value="ECO:0007669"/>
    <property type="project" value="UniProtKB-KW"/>
</dbReference>
<dbReference type="PANTHER" id="PTHR43019:SF23">
    <property type="entry name" value="PROTEASE DO-LIKE 5, CHLOROPLASTIC"/>
    <property type="match status" value="1"/>
</dbReference>
<dbReference type="Proteomes" id="UP000197446">
    <property type="component" value="Unassembled WGS sequence"/>
</dbReference>
<dbReference type="Pfam" id="PF13365">
    <property type="entry name" value="Trypsin_2"/>
    <property type="match status" value="1"/>
</dbReference>
<gene>
    <name evidence="1" type="ORF">CDO81_20560</name>
</gene>
<keyword evidence="2" id="KW-1185">Reference proteome</keyword>
<dbReference type="GO" id="GO:0008233">
    <property type="term" value="F:peptidase activity"/>
    <property type="evidence" value="ECO:0007669"/>
    <property type="project" value="UniProtKB-KW"/>
</dbReference>
<organism evidence="1 2">
    <name type="scientific">Roseateles puraquae</name>
    <dbReference type="NCBI Taxonomy" id="431059"/>
    <lineage>
        <taxon>Bacteria</taxon>
        <taxon>Pseudomonadati</taxon>
        <taxon>Pseudomonadota</taxon>
        <taxon>Betaproteobacteria</taxon>
        <taxon>Burkholderiales</taxon>
        <taxon>Sphaerotilaceae</taxon>
        <taxon>Roseateles</taxon>
    </lineage>
</organism>